<dbReference type="PANTHER" id="PTHR43243:SF4">
    <property type="entry name" value="CATIONIC AMINO ACID TRANSPORTER 4"/>
    <property type="match status" value="1"/>
</dbReference>
<keyword evidence="4" id="KW-1185">Reference proteome</keyword>
<evidence type="ECO:0000313" key="4">
    <source>
        <dbReference type="Proteomes" id="UP001331761"/>
    </source>
</evidence>
<evidence type="ECO:0000256" key="2">
    <source>
        <dbReference type="SAM" id="Phobius"/>
    </source>
</evidence>
<evidence type="ECO:0000256" key="1">
    <source>
        <dbReference type="ARBA" id="ARBA00022448"/>
    </source>
</evidence>
<keyword evidence="1" id="KW-0813">Transport</keyword>
<dbReference type="EMBL" id="WIXE01019834">
    <property type="protein sequence ID" value="KAK5969716.1"/>
    <property type="molecule type" value="Genomic_DNA"/>
</dbReference>
<sequence length="112" mass="12453">MKLSWRRVHTQLPSQFRCVDMRLATLREKVFRLKHIPQGNLETQLRRCLTTFDITLLGIGHMIGAGIYVLTGAVVRNVAGPSIVLSFLLAGVASLLSALCYAEFGARVTRIQ</sequence>
<dbReference type="Proteomes" id="UP001331761">
    <property type="component" value="Unassembled WGS sequence"/>
</dbReference>
<dbReference type="GO" id="GO:0005886">
    <property type="term" value="C:plasma membrane"/>
    <property type="evidence" value="ECO:0007669"/>
    <property type="project" value="TreeGrafter"/>
</dbReference>
<proteinExistence type="predicted"/>
<dbReference type="GO" id="GO:0015171">
    <property type="term" value="F:amino acid transmembrane transporter activity"/>
    <property type="evidence" value="ECO:0007669"/>
    <property type="project" value="TreeGrafter"/>
</dbReference>
<gene>
    <name evidence="3" type="ORF">GCK32_009647</name>
</gene>
<keyword evidence="2" id="KW-0812">Transmembrane</keyword>
<name>A0AAN8EYV4_TRICO</name>
<feature type="transmembrane region" description="Helical" evidence="2">
    <location>
        <begin position="81"/>
        <end position="102"/>
    </location>
</feature>
<comment type="caution">
    <text evidence="3">The sequence shown here is derived from an EMBL/GenBank/DDBJ whole genome shotgun (WGS) entry which is preliminary data.</text>
</comment>
<dbReference type="PANTHER" id="PTHR43243">
    <property type="entry name" value="INNER MEMBRANE TRANSPORTER YGJI-RELATED"/>
    <property type="match status" value="1"/>
</dbReference>
<feature type="transmembrane region" description="Helical" evidence="2">
    <location>
        <begin position="54"/>
        <end position="75"/>
    </location>
</feature>
<keyword evidence="2" id="KW-0472">Membrane</keyword>
<evidence type="ECO:0000313" key="3">
    <source>
        <dbReference type="EMBL" id="KAK5969716.1"/>
    </source>
</evidence>
<dbReference type="AlphaFoldDB" id="A0AAN8EYV4"/>
<protein>
    <submittedName>
        <fullName evidence="3">AA permease 2 domain containing protein</fullName>
    </submittedName>
</protein>
<accession>A0AAN8EYV4</accession>
<organism evidence="3 4">
    <name type="scientific">Trichostrongylus colubriformis</name>
    <name type="common">Black scour worm</name>
    <dbReference type="NCBI Taxonomy" id="6319"/>
    <lineage>
        <taxon>Eukaryota</taxon>
        <taxon>Metazoa</taxon>
        <taxon>Ecdysozoa</taxon>
        <taxon>Nematoda</taxon>
        <taxon>Chromadorea</taxon>
        <taxon>Rhabditida</taxon>
        <taxon>Rhabditina</taxon>
        <taxon>Rhabditomorpha</taxon>
        <taxon>Strongyloidea</taxon>
        <taxon>Trichostrongylidae</taxon>
        <taxon>Trichostrongylus</taxon>
    </lineage>
</organism>
<dbReference type="Gene3D" id="1.20.1740.10">
    <property type="entry name" value="Amino acid/polyamine transporter I"/>
    <property type="match status" value="1"/>
</dbReference>
<reference evidence="3 4" key="1">
    <citation type="submission" date="2019-10" db="EMBL/GenBank/DDBJ databases">
        <title>Assembly and Annotation for the nematode Trichostrongylus colubriformis.</title>
        <authorList>
            <person name="Martin J."/>
        </authorList>
    </citation>
    <scope>NUCLEOTIDE SEQUENCE [LARGE SCALE GENOMIC DNA]</scope>
    <source>
        <strain evidence="3">G859</strain>
        <tissue evidence="3">Whole worm</tissue>
    </source>
</reference>
<keyword evidence="2" id="KW-1133">Transmembrane helix</keyword>